<keyword evidence="2" id="KW-1185">Reference proteome</keyword>
<dbReference type="Proteomes" id="UP000308600">
    <property type="component" value="Unassembled WGS sequence"/>
</dbReference>
<accession>A0ACD2ZZ56</accession>
<protein>
    <submittedName>
        <fullName evidence="1">Uncharacterized protein</fullName>
    </submittedName>
</protein>
<proteinExistence type="predicted"/>
<gene>
    <name evidence="1" type="ORF">BDN72DRAFT_866371</name>
</gene>
<sequence>MYGEAERRRTESKWKGRENERKVQIWTSTTIDRRLTSISGCVTTQFDDAASRRRPSGSAPGMTLLRPPSRAPRSNRLHESKPSNGGKPDRFVGLELCRIYRKGLESQIALVFINIHSHQTISFCVYPPFSVPHPDLLTTDPVSTSTFNSVAKLAFVDGQRDGEGCGWDGTRVQLEMLTKTTRQSQPVVRLRGSNRCPLTPSITSKSNSTTEVDVEDEAYTPDPVVLYLYYDGYLSKISVSFYGTPFHFK</sequence>
<evidence type="ECO:0000313" key="1">
    <source>
        <dbReference type="EMBL" id="TFK57922.1"/>
    </source>
</evidence>
<name>A0ACD2ZZ56_9AGAR</name>
<evidence type="ECO:0000313" key="2">
    <source>
        <dbReference type="Proteomes" id="UP000308600"/>
    </source>
</evidence>
<dbReference type="EMBL" id="ML209858">
    <property type="protein sequence ID" value="TFK57922.1"/>
    <property type="molecule type" value="Genomic_DNA"/>
</dbReference>
<reference evidence="1 2" key="1">
    <citation type="journal article" date="2019" name="Nat. Ecol. Evol.">
        <title>Megaphylogeny resolves global patterns of mushroom evolution.</title>
        <authorList>
            <person name="Varga T."/>
            <person name="Krizsan K."/>
            <person name="Foldi C."/>
            <person name="Dima B."/>
            <person name="Sanchez-Garcia M."/>
            <person name="Sanchez-Ramirez S."/>
            <person name="Szollosi G.J."/>
            <person name="Szarkandi J.G."/>
            <person name="Papp V."/>
            <person name="Albert L."/>
            <person name="Andreopoulos W."/>
            <person name="Angelini C."/>
            <person name="Antonin V."/>
            <person name="Barry K.W."/>
            <person name="Bougher N.L."/>
            <person name="Buchanan P."/>
            <person name="Buyck B."/>
            <person name="Bense V."/>
            <person name="Catcheside P."/>
            <person name="Chovatia M."/>
            <person name="Cooper J."/>
            <person name="Damon W."/>
            <person name="Desjardin D."/>
            <person name="Finy P."/>
            <person name="Geml J."/>
            <person name="Haridas S."/>
            <person name="Hughes K."/>
            <person name="Justo A."/>
            <person name="Karasinski D."/>
            <person name="Kautmanova I."/>
            <person name="Kiss B."/>
            <person name="Kocsube S."/>
            <person name="Kotiranta H."/>
            <person name="LaButti K.M."/>
            <person name="Lechner B.E."/>
            <person name="Liimatainen K."/>
            <person name="Lipzen A."/>
            <person name="Lukacs Z."/>
            <person name="Mihaltcheva S."/>
            <person name="Morgado L.N."/>
            <person name="Niskanen T."/>
            <person name="Noordeloos M.E."/>
            <person name="Ohm R.A."/>
            <person name="Ortiz-Santana B."/>
            <person name="Ovrebo C."/>
            <person name="Racz N."/>
            <person name="Riley R."/>
            <person name="Savchenko A."/>
            <person name="Shiryaev A."/>
            <person name="Soop K."/>
            <person name="Spirin V."/>
            <person name="Szebenyi C."/>
            <person name="Tomsovsky M."/>
            <person name="Tulloss R.E."/>
            <person name="Uehling J."/>
            <person name="Grigoriev I.V."/>
            <person name="Vagvolgyi C."/>
            <person name="Papp T."/>
            <person name="Martin F.M."/>
            <person name="Miettinen O."/>
            <person name="Hibbett D.S."/>
            <person name="Nagy L.G."/>
        </authorList>
    </citation>
    <scope>NUCLEOTIDE SEQUENCE [LARGE SCALE GENOMIC DNA]</scope>
    <source>
        <strain evidence="1 2">NL-1719</strain>
    </source>
</reference>
<organism evidence="1 2">
    <name type="scientific">Pluteus cervinus</name>
    <dbReference type="NCBI Taxonomy" id="181527"/>
    <lineage>
        <taxon>Eukaryota</taxon>
        <taxon>Fungi</taxon>
        <taxon>Dikarya</taxon>
        <taxon>Basidiomycota</taxon>
        <taxon>Agaricomycotina</taxon>
        <taxon>Agaricomycetes</taxon>
        <taxon>Agaricomycetidae</taxon>
        <taxon>Agaricales</taxon>
        <taxon>Pluteineae</taxon>
        <taxon>Pluteaceae</taxon>
        <taxon>Pluteus</taxon>
    </lineage>
</organism>